<keyword evidence="1" id="KW-0732">Signal</keyword>
<proteinExistence type="predicted"/>
<evidence type="ECO:0000313" key="3">
    <source>
        <dbReference type="Proteomes" id="UP001157353"/>
    </source>
</evidence>
<accession>A0ABQ6E0T9</accession>
<keyword evidence="3" id="KW-1185">Reference proteome</keyword>
<organism evidence="2 3">
    <name type="scientific">Psychromonas marina</name>
    <dbReference type="NCBI Taxonomy" id="88364"/>
    <lineage>
        <taxon>Bacteria</taxon>
        <taxon>Pseudomonadati</taxon>
        <taxon>Pseudomonadota</taxon>
        <taxon>Gammaproteobacteria</taxon>
        <taxon>Alteromonadales</taxon>
        <taxon>Psychromonadaceae</taxon>
        <taxon>Psychromonas</taxon>
    </lineage>
</organism>
<feature type="signal peptide" evidence="1">
    <location>
        <begin position="1"/>
        <end position="22"/>
    </location>
</feature>
<reference evidence="3" key="1">
    <citation type="journal article" date="2019" name="Int. J. Syst. Evol. Microbiol.">
        <title>The Global Catalogue of Microorganisms (GCM) 10K type strain sequencing project: providing services to taxonomists for standard genome sequencing and annotation.</title>
        <authorList>
            <consortium name="The Broad Institute Genomics Platform"/>
            <consortium name="The Broad Institute Genome Sequencing Center for Infectious Disease"/>
            <person name="Wu L."/>
            <person name="Ma J."/>
        </authorList>
    </citation>
    <scope>NUCLEOTIDE SEQUENCE [LARGE SCALE GENOMIC DNA]</scope>
    <source>
        <strain evidence="3">NBRC 103166</strain>
    </source>
</reference>
<protein>
    <recommendedName>
        <fullName evidence="4">Cytochrome P460 domain-containing protein</fullName>
    </recommendedName>
</protein>
<sequence>MRLYASALVFAFMLVTAPNNSAAASVASFPIDWQDWPVVARHQIYSTDTILPEDASAFFQESVYAYTWMNNGQGSPLTIRVNPNKMQQYQTHGPYTDGITVVAIAEASNIVWVTEHLGGFPIYGSYNLKGEDVSDDHPSLAPDFCHSCHNTYKDICINGTCFTPEP</sequence>
<evidence type="ECO:0000256" key="1">
    <source>
        <dbReference type="SAM" id="SignalP"/>
    </source>
</evidence>
<evidence type="ECO:0008006" key="4">
    <source>
        <dbReference type="Google" id="ProtNLM"/>
    </source>
</evidence>
<dbReference type="EMBL" id="BSPQ01000005">
    <property type="protein sequence ID" value="GLS90957.1"/>
    <property type="molecule type" value="Genomic_DNA"/>
</dbReference>
<feature type="chain" id="PRO_5046771058" description="Cytochrome P460 domain-containing protein" evidence="1">
    <location>
        <begin position="23"/>
        <end position="166"/>
    </location>
</feature>
<evidence type="ECO:0000313" key="2">
    <source>
        <dbReference type="EMBL" id="GLS90957.1"/>
    </source>
</evidence>
<dbReference type="Proteomes" id="UP001157353">
    <property type="component" value="Unassembled WGS sequence"/>
</dbReference>
<name>A0ABQ6E0T9_9GAMM</name>
<comment type="caution">
    <text evidence="2">The sequence shown here is derived from an EMBL/GenBank/DDBJ whole genome shotgun (WGS) entry which is preliminary data.</text>
</comment>
<gene>
    <name evidence="2" type="ORF">GCM10007916_20240</name>
</gene>